<dbReference type="SUPFAM" id="SSF57667">
    <property type="entry name" value="beta-beta-alpha zinc fingers"/>
    <property type="match status" value="6"/>
</dbReference>
<dbReference type="InterPro" id="IPR050752">
    <property type="entry name" value="C2H2-ZF_domain"/>
</dbReference>
<feature type="domain" description="C2H2-type" evidence="14">
    <location>
        <begin position="414"/>
        <end position="441"/>
    </location>
</feature>
<dbReference type="FunFam" id="3.30.160.60:FF:000874">
    <property type="entry name" value="zinc finger protein 235 isoform X1"/>
    <property type="match status" value="2"/>
</dbReference>
<feature type="domain" description="C2H2-type" evidence="14">
    <location>
        <begin position="442"/>
        <end position="469"/>
    </location>
</feature>
<dbReference type="PROSITE" id="PS50805">
    <property type="entry name" value="KRAB"/>
    <property type="match status" value="1"/>
</dbReference>
<feature type="domain" description="C2H2-type" evidence="14">
    <location>
        <begin position="610"/>
        <end position="637"/>
    </location>
</feature>
<name>A0A9X9LXR6_GULGU</name>
<feature type="non-terminal residue" evidence="16">
    <location>
        <position position="653"/>
    </location>
</feature>
<evidence type="ECO:0000313" key="16">
    <source>
        <dbReference type="EMBL" id="VCW99032.1"/>
    </source>
</evidence>
<comment type="similarity">
    <text evidence="3">Belongs to the krueppel C2H2-type zinc-finger protein family.</text>
</comment>
<dbReference type="Proteomes" id="UP000269945">
    <property type="component" value="Unassembled WGS sequence"/>
</dbReference>
<dbReference type="AlphaFoldDB" id="A0A9X9LXR6"/>
<gene>
    <name evidence="16" type="ORF">BN2614_LOCUS13</name>
</gene>
<dbReference type="Gene3D" id="6.10.140.140">
    <property type="match status" value="1"/>
</dbReference>
<proteinExistence type="inferred from homology"/>
<dbReference type="FunFam" id="3.30.160.60:FF:001700">
    <property type="entry name" value="Zinc finger protein 677"/>
    <property type="match status" value="1"/>
</dbReference>
<feature type="domain" description="C2H2-type" evidence="14">
    <location>
        <begin position="278"/>
        <end position="305"/>
    </location>
</feature>
<dbReference type="SMART" id="SM00355">
    <property type="entry name" value="ZnF_C2H2"/>
    <property type="match status" value="12"/>
</dbReference>
<dbReference type="FunFam" id="3.30.160.60:FF:000913">
    <property type="entry name" value="zinc finger protein 235 isoform X1"/>
    <property type="match status" value="1"/>
</dbReference>
<evidence type="ECO:0000256" key="8">
    <source>
        <dbReference type="ARBA" id="ARBA00023015"/>
    </source>
</evidence>
<keyword evidence="11" id="KW-0539">Nucleus</keyword>
<dbReference type="InterPro" id="IPR036236">
    <property type="entry name" value="Znf_C2H2_sf"/>
</dbReference>
<feature type="domain" description="C2H2-type" evidence="14">
    <location>
        <begin position="330"/>
        <end position="357"/>
    </location>
</feature>
<keyword evidence="9" id="KW-0238">DNA-binding</keyword>
<dbReference type="InterPro" id="IPR001909">
    <property type="entry name" value="KRAB"/>
</dbReference>
<comment type="subcellular location">
    <subcellularLocation>
        <location evidence="2">Nucleus</location>
    </subcellularLocation>
</comment>
<feature type="domain" description="C2H2-type" evidence="14">
    <location>
        <begin position="358"/>
        <end position="385"/>
    </location>
</feature>
<feature type="domain" description="C2H2-type" evidence="14">
    <location>
        <begin position="498"/>
        <end position="525"/>
    </location>
</feature>
<evidence type="ECO:0000256" key="1">
    <source>
        <dbReference type="ARBA" id="ARBA00003767"/>
    </source>
</evidence>
<keyword evidence="4" id="KW-0479">Metal-binding</keyword>
<dbReference type="EMBL" id="CYRY02027246">
    <property type="protein sequence ID" value="VCW99032.1"/>
    <property type="molecule type" value="Genomic_DNA"/>
</dbReference>
<keyword evidence="8" id="KW-0805">Transcription regulation</keyword>
<evidence type="ECO:0000256" key="9">
    <source>
        <dbReference type="ARBA" id="ARBA00023125"/>
    </source>
</evidence>
<dbReference type="Gene3D" id="3.30.160.60">
    <property type="entry name" value="Classic Zinc Finger"/>
    <property type="match status" value="12"/>
</dbReference>
<dbReference type="Pfam" id="PF00096">
    <property type="entry name" value="zf-C2H2"/>
    <property type="match status" value="12"/>
</dbReference>
<evidence type="ECO:0000256" key="4">
    <source>
        <dbReference type="ARBA" id="ARBA00022723"/>
    </source>
</evidence>
<dbReference type="PANTHER" id="PTHR24384:SF218">
    <property type="entry name" value="ZINC FINGER PROTEIN 502"/>
    <property type="match status" value="1"/>
</dbReference>
<dbReference type="InterPro" id="IPR036051">
    <property type="entry name" value="KRAB_dom_sf"/>
</dbReference>
<keyword evidence="6 13" id="KW-0863">Zinc-finger</keyword>
<keyword evidence="5" id="KW-0677">Repeat</keyword>
<dbReference type="FunFam" id="3.30.160.60:FF:000726">
    <property type="entry name" value="Zinc finger protein 214"/>
    <property type="match status" value="1"/>
</dbReference>
<feature type="domain" description="C2H2-type" evidence="14">
    <location>
        <begin position="582"/>
        <end position="609"/>
    </location>
</feature>
<dbReference type="PROSITE" id="PS50157">
    <property type="entry name" value="ZINC_FINGER_C2H2_2"/>
    <property type="match status" value="13"/>
</dbReference>
<dbReference type="FunFam" id="3.30.160.60:FF:000176">
    <property type="entry name" value="zinc finger protein 70"/>
    <property type="match status" value="1"/>
</dbReference>
<feature type="domain" description="C2H2-type" evidence="14">
    <location>
        <begin position="470"/>
        <end position="497"/>
    </location>
</feature>
<feature type="non-terminal residue" evidence="16">
    <location>
        <position position="1"/>
    </location>
</feature>
<feature type="domain" description="C2H2-type" evidence="14">
    <location>
        <begin position="638"/>
        <end position="653"/>
    </location>
</feature>
<dbReference type="FunFam" id="3.30.160.60:FF:002343">
    <property type="entry name" value="Zinc finger protein 33A"/>
    <property type="match status" value="2"/>
</dbReference>
<dbReference type="FunFam" id="3.30.160.60:FF:000663">
    <property type="entry name" value="Zinc finger protein 45"/>
    <property type="match status" value="1"/>
</dbReference>
<evidence type="ECO:0000256" key="10">
    <source>
        <dbReference type="ARBA" id="ARBA00023163"/>
    </source>
</evidence>
<dbReference type="FunFam" id="3.30.160.60:FF:002357">
    <property type="entry name" value="Zinc finger protein 782"/>
    <property type="match status" value="2"/>
</dbReference>
<dbReference type="InterPro" id="IPR013087">
    <property type="entry name" value="Znf_C2H2_type"/>
</dbReference>
<dbReference type="FunFam" id="3.30.160.60:FF:002090">
    <property type="entry name" value="Zinc finger protein 473"/>
    <property type="match status" value="1"/>
</dbReference>
<evidence type="ECO:0000256" key="2">
    <source>
        <dbReference type="ARBA" id="ARBA00004123"/>
    </source>
</evidence>
<evidence type="ECO:0000256" key="6">
    <source>
        <dbReference type="ARBA" id="ARBA00022771"/>
    </source>
</evidence>
<reference evidence="16 17" key="1">
    <citation type="submission" date="2018-10" db="EMBL/GenBank/DDBJ databases">
        <authorList>
            <person name="Ekblom R."/>
            <person name="Jareborg N."/>
        </authorList>
    </citation>
    <scope>NUCLEOTIDE SEQUENCE [LARGE SCALE GENOMIC DNA]</scope>
    <source>
        <tissue evidence="16">Muscle</tissue>
    </source>
</reference>
<dbReference type="CDD" id="cd07765">
    <property type="entry name" value="KRAB_A-box"/>
    <property type="match status" value="1"/>
</dbReference>
<evidence type="ECO:0000256" key="7">
    <source>
        <dbReference type="ARBA" id="ARBA00022833"/>
    </source>
</evidence>
<keyword evidence="10" id="KW-0804">Transcription</keyword>
<accession>A0A9X9LXR6</accession>
<dbReference type="PANTHER" id="PTHR24384">
    <property type="entry name" value="FINGER PUTATIVE TRANSCRIPTION FACTOR FAMILY-RELATED"/>
    <property type="match status" value="1"/>
</dbReference>
<evidence type="ECO:0000256" key="12">
    <source>
        <dbReference type="ARBA" id="ARBA00067266"/>
    </source>
</evidence>
<dbReference type="SUPFAM" id="SSF109640">
    <property type="entry name" value="KRAB domain (Kruppel-associated box)"/>
    <property type="match status" value="1"/>
</dbReference>
<keyword evidence="17" id="KW-1185">Reference proteome</keyword>
<sequence length="653" mass="74168">HFRFRKARSGPRLLAVSFPSRAVPLPGRKRRKMTKFQEAVTFKDVAVVFSEEELGLLDPAQRKLYRDVMLENFRNLVSVGHSSSKPDMISQLEREEKLCVKEIHTERGGRNPNEAETLHEAGIRCLSLGELSCWQIKRHVVSKLTKNQDSGINIQGKSAPFFDQCDSPCQVGAGICIQASVEDSCFMNLLEDHSKILENQEFLAGRVQNPWSKIYLSETQNYQRSCKQTQMKNQLCIFAPYVNIFSCISRHDDDTVHRRDRAHNGDCGKGSPLLQQAYHCSDREKAFGDGRSLELHRQAHSGKKSPHDKGSGYSAAVPVQQSVYTGKKRYWCHECGKGFSQSSNLQTHQRVHTGEKPYSCLECGKSFNQTSHLYAHLPIHTGEKPYRCESCGKGFSRSTDLNIHCRVHTGEKPYKCEVCGKGFTQRSHLQAHERIHTGEKPYKCGDCGKRFSCSSNLHTHQRVHTEEKPYKCEECGKCFSLSFNLHSHQRVHTGEKPYKCEECGKGFSSASSFQSHQRVHTGEKPFRCNVCGKGFSQSSYFQAHQRVHTGEKPYKCDVCGKRFNWSLNLHNHQRVHTGEKPYKCEECGKGFSQASNLQAHQSVHTGEKPFKCEACQKRFSQASHLQAHQRVHTGEKPYKCDTCGKAFSQRSNL</sequence>
<dbReference type="GO" id="GO:0000978">
    <property type="term" value="F:RNA polymerase II cis-regulatory region sequence-specific DNA binding"/>
    <property type="evidence" value="ECO:0007669"/>
    <property type="project" value="TreeGrafter"/>
</dbReference>
<dbReference type="Pfam" id="PF01352">
    <property type="entry name" value="KRAB"/>
    <property type="match status" value="1"/>
</dbReference>
<evidence type="ECO:0000256" key="11">
    <source>
        <dbReference type="ARBA" id="ARBA00023242"/>
    </source>
</evidence>
<dbReference type="GO" id="GO:0000981">
    <property type="term" value="F:DNA-binding transcription factor activity, RNA polymerase II-specific"/>
    <property type="evidence" value="ECO:0007669"/>
    <property type="project" value="TreeGrafter"/>
</dbReference>
<feature type="domain" description="C2H2-type" evidence="14">
    <location>
        <begin position="554"/>
        <end position="581"/>
    </location>
</feature>
<feature type="domain" description="KRAB" evidence="15">
    <location>
        <begin position="40"/>
        <end position="111"/>
    </location>
</feature>
<keyword evidence="7" id="KW-0862">Zinc</keyword>
<evidence type="ECO:0000256" key="3">
    <source>
        <dbReference type="ARBA" id="ARBA00006991"/>
    </source>
</evidence>
<feature type="domain" description="C2H2-type" evidence="14">
    <location>
        <begin position="386"/>
        <end position="413"/>
    </location>
</feature>
<evidence type="ECO:0000256" key="13">
    <source>
        <dbReference type="PROSITE-ProRule" id="PRU00042"/>
    </source>
</evidence>
<evidence type="ECO:0000259" key="14">
    <source>
        <dbReference type="PROSITE" id="PS50157"/>
    </source>
</evidence>
<organism evidence="16 17">
    <name type="scientific">Gulo gulo</name>
    <name type="common">Wolverine</name>
    <name type="synonym">Gluton</name>
    <dbReference type="NCBI Taxonomy" id="48420"/>
    <lineage>
        <taxon>Eukaryota</taxon>
        <taxon>Metazoa</taxon>
        <taxon>Chordata</taxon>
        <taxon>Craniata</taxon>
        <taxon>Vertebrata</taxon>
        <taxon>Euteleostomi</taxon>
        <taxon>Mammalia</taxon>
        <taxon>Eutheria</taxon>
        <taxon>Laurasiatheria</taxon>
        <taxon>Carnivora</taxon>
        <taxon>Caniformia</taxon>
        <taxon>Musteloidea</taxon>
        <taxon>Mustelidae</taxon>
        <taxon>Guloninae</taxon>
        <taxon>Gulo</taxon>
    </lineage>
</organism>
<evidence type="ECO:0000256" key="5">
    <source>
        <dbReference type="ARBA" id="ARBA00022737"/>
    </source>
</evidence>
<evidence type="ECO:0000259" key="15">
    <source>
        <dbReference type="PROSITE" id="PS50805"/>
    </source>
</evidence>
<protein>
    <recommendedName>
        <fullName evidence="12">Zinc finger protein 235</fullName>
    </recommendedName>
</protein>
<dbReference type="GO" id="GO:0008270">
    <property type="term" value="F:zinc ion binding"/>
    <property type="evidence" value="ECO:0007669"/>
    <property type="project" value="UniProtKB-KW"/>
</dbReference>
<dbReference type="SMART" id="SM00349">
    <property type="entry name" value="KRAB"/>
    <property type="match status" value="1"/>
</dbReference>
<feature type="domain" description="C2H2-type" evidence="14">
    <location>
        <begin position="526"/>
        <end position="553"/>
    </location>
</feature>
<dbReference type="PROSITE" id="PS00028">
    <property type="entry name" value="ZINC_FINGER_C2H2_1"/>
    <property type="match status" value="11"/>
</dbReference>
<comment type="function">
    <text evidence="1">May be involved in transcriptional regulation.</text>
</comment>
<evidence type="ECO:0000313" key="17">
    <source>
        <dbReference type="Proteomes" id="UP000269945"/>
    </source>
</evidence>
<comment type="caution">
    <text evidence="16">The sequence shown here is derived from an EMBL/GenBank/DDBJ whole genome shotgun (WGS) entry which is preliminary data.</text>
</comment>
<dbReference type="GO" id="GO:0031981">
    <property type="term" value="C:nuclear lumen"/>
    <property type="evidence" value="ECO:0007669"/>
    <property type="project" value="UniProtKB-ARBA"/>
</dbReference>